<keyword evidence="7" id="KW-1015">Disulfide bond</keyword>
<evidence type="ECO:0000256" key="11">
    <source>
        <dbReference type="SAM" id="SignalP"/>
    </source>
</evidence>
<feature type="region of interest" description="Disordered" evidence="9">
    <location>
        <begin position="529"/>
        <end position="562"/>
    </location>
</feature>
<keyword evidence="5 10" id="KW-1133">Transmembrane helix</keyword>
<evidence type="ECO:0000256" key="8">
    <source>
        <dbReference type="ARBA" id="ARBA00023180"/>
    </source>
</evidence>
<evidence type="ECO:0000259" key="12">
    <source>
        <dbReference type="Pfam" id="PF26060"/>
    </source>
</evidence>
<accession>A0A9D3LRN3</accession>
<evidence type="ECO:0000256" key="2">
    <source>
        <dbReference type="ARBA" id="ARBA00022475"/>
    </source>
</evidence>
<dbReference type="GO" id="GO:0005114">
    <property type="term" value="F:type II transforming growth factor beta receptor binding"/>
    <property type="evidence" value="ECO:0007669"/>
    <property type="project" value="TreeGrafter"/>
</dbReference>
<comment type="subcellular location">
    <subcellularLocation>
        <location evidence="1">Cell membrane</location>
        <topology evidence="1">Single-pass type I membrane protein</topology>
    </subcellularLocation>
</comment>
<evidence type="ECO:0000256" key="9">
    <source>
        <dbReference type="SAM" id="MobiDB-lite"/>
    </source>
</evidence>
<dbReference type="Proteomes" id="UP001044222">
    <property type="component" value="Chromosome 15"/>
</dbReference>
<gene>
    <name evidence="13" type="ORF">ANANG_G00269880</name>
</gene>
<organism evidence="13 14">
    <name type="scientific">Anguilla anguilla</name>
    <name type="common">European freshwater eel</name>
    <name type="synonym">Muraena anguilla</name>
    <dbReference type="NCBI Taxonomy" id="7936"/>
    <lineage>
        <taxon>Eukaryota</taxon>
        <taxon>Metazoa</taxon>
        <taxon>Chordata</taxon>
        <taxon>Craniata</taxon>
        <taxon>Vertebrata</taxon>
        <taxon>Euteleostomi</taxon>
        <taxon>Actinopterygii</taxon>
        <taxon>Neopterygii</taxon>
        <taxon>Teleostei</taxon>
        <taxon>Anguilliformes</taxon>
        <taxon>Anguillidae</taxon>
        <taxon>Anguilla</taxon>
    </lineage>
</organism>
<feature type="chain" id="PRO_5038714549" description="TGFBR3/Endoglin-like N-terminal domain-containing protein" evidence="11">
    <location>
        <begin position="17"/>
        <end position="562"/>
    </location>
</feature>
<dbReference type="InterPro" id="IPR058899">
    <property type="entry name" value="TGFBR3/Endoglin-like_N"/>
</dbReference>
<evidence type="ECO:0000256" key="5">
    <source>
        <dbReference type="ARBA" id="ARBA00022989"/>
    </source>
</evidence>
<dbReference type="PANTHER" id="PTHR14002:SF41">
    <property type="entry name" value="ENDOGLIN"/>
    <property type="match status" value="1"/>
</dbReference>
<feature type="domain" description="TGFBR3/Endoglin-like N-terminal" evidence="12">
    <location>
        <begin position="42"/>
        <end position="188"/>
    </location>
</feature>
<feature type="compositionally biased region" description="Polar residues" evidence="9">
    <location>
        <begin position="539"/>
        <end position="562"/>
    </location>
</feature>
<evidence type="ECO:0000256" key="6">
    <source>
        <dbReference type="ARBA" id="ARBA00023136"/>
    </source>
</evidence>
<proteinExistence type="predicted"/>
<keyword evidence="6 10" id="KW-0472">Membrane</keyword>
<keyword evidence="2" id="KW-1003">Cell membrane</keyword>
<feature type="signal peptide" evidence="11">
    <location>
        <begin position="1"/>
        <end position="16"/>
    </location>
</feature>
<keyword evidence="3 10" id="KW-0812">Transmembrane</keyword>
<sequence length="562" mass="60072">METAGILLLLLPLTVATSVPQVTCEPGDVQYGHNEWISVVPGMSPGCWTHYTNEGAEVHVLNLRFNPNTDSNSNFLLLNLTAAKPGHVIVSSDAEVPFHMTPPENDNVKVLMKRNLSSPSLFKTVTPVDMPSDSGDLLRWATEKFGGVTSFTTIQDPVVITFTGKRAKGNGSSNCTLENDFSPEDYVLEFKPRIPPQLKSCSTSSLPSDKELHIINIPDGAETRHVTIHPESKKGMDLFLRGPNGTTWSITGAFHIRFVSNNRVLMGESEIPPLVSNLADSAGDVQRKALLRFGSSFITSYSEVSSHGPAITMTVGSASSAKEPRTSPAPLEEMTSAPHSDPYLRMQLYASADFTDPLDPASKVQSNRRIYAEISSKTFGGTELSTRVRNCSVRSKGPCPRAQDMPFQTVHCPCAVCPSSTCLSFSFQHLQDLAAASWDLECAVKLCFNQTCGDGGRVRRSMEVVPISAPGKCVSFGLPAILGVAFGGFLIGVLLIGALWLIKIRTGIGSGLDLGSTAVHLTGCPCTETKRQGVPGNPSPSENSSANGSIGSTQSTPTSSVA</sequence>
<dbReference type="GO" id="GO:0007179">
    <property type="term" value="P:transforming growth factor beta receptor signaling pathway"/>
    <property type="evidence" value="ECO:0007669"/>
    <property type="project" value="TreeGrafter"/>
</dbReference>
<evidence type="ECO:0000256" key="4">
    <source>
        <dbReference type="ARBA" id="ARBA00022729"/>
    </source>
</evidence>
<dbReference type="GO" id="GO:0005539">
    <property type="term" value="F:glycosaminoglycan binding"/>
    <property type="evidence" value="ECO:0007669"/>
    <property type="project" value="TreeGrafter"/>
</dbReference>
<evidence type="ECO:0000256" key="3">
    <source>
        <dbReference type="ARBA" id="ARBA00022692"/>
    </source>
</evidence>
<evidence type="ECO:0000313" key="14">
    <source>
        <dbReference type="Proteomes" id="UP001044222"/>
    </source>
</evidence>
<dbReference type="GO" id="GO:0016477">
    <property type="term" value="P:cell migration"/>
    <property type="evidence" value="ECO:0007669"/>
    <property type="project" value="TreeGrafter"/>
</dbReference>
<keyword evidence="4 11" id="KW-0732">Signal</keyword>
<dbReference type="EMBL" id="JAFIRN010000015">
    <property type="protein sequence ID" value="KAG5835221.1"/>
    <property type="molecule type" value="Genomic_DNA"/>
</dbReference>
<comment type="caution">
    <text evidence="13">The sequence shown here is derived from an EMBL/GenBank/DDBJ whole genome shotgun (WGS) entry which is preliminary data.</text>
</comment>
<evidence type="ECO:0000256" key="10">
    <source>
        <dbReference type="SAM" id="Phobius"/>
    </source>
</evidence>
<dbReference type="GO" id="GO:0017015">
    <property type="term" value="P:regulation of transforming growth factor beta receptor signaling pathway"/>
    <property type="evidence" value="ECO:0007669"/>
    <property type="project" value="TreeGrafter"/>
</dbReference>
<evidence type="ECO:0000256" key="7">
    <source>
        <dbReference type="ARBA" id="ARBA00023157"/>
    </source>
</evidence>
<keyword evidence="8" id="KW-0325">Glycoprotein</keyword>
<dbReference type="GO" id="GO:0005024">
    <property type="term" value="F:transforming growth factor beta receptor activity"/>
    <property type="evidence" value="ECO:0007669"/>
    <property type="project" value="TreeGrafter"/>
</dbReference>
<dbReference type="AlphaFoldDB" id="A0A9D3LRN3"/>
<dbReference type="GO" id="GO:0050431">
    <property type="term" value="F:transforming growth factor beta binding"/>
    <property type="evidence" value="ECO:0007669"/>
    <property type="project" value="TreeGrafter"/>
</dbReference>
<dbReference type="GO" id="GO:0001837">
    <property type="term" value="P:epithelial to mesenchymal transition"/>
    <property type="evidence" value="ECO:0007669"/>
    <property type="project" value="TreeGrafter"/>
</dbReference>
<protein>
    <recommendedName>
        <fullName evidence="12">TGFBR3/Endoglin-like N-terminal domain-containing protein</fullName>
    </recommendedName>
</protein>
<evidence type="ECO:0000313" key="13">
    <source>
        <dbReference type="EMBL" id="KAG5835221.1"/>
    </source>
</evidence>
<feature type="region of interest" description="Disordered" evidence="9">
    <location>
        <begin position="316"/>
        <end position="337"/>
    </location>
</feature>
<keyword evidence="14" id="KW-1185">Reference proteome</keyword>
<feature type="transmembrane region" description="Helical" evidence="10">
    <location>
        <begin position="476"/>
        <end position="502"/>
    </location>
</feature>
<dbReference type="Pfam" id="PF26060">
    <property type="entry name" value="TGFBR3_N"/>
    <property type="match status" value="1"/>
</dbReference>
<evidence type="ECO:0000256" key="1">
    <source>
        <dbReference type="ARBA" id="ARBA00004251"/>
    </source>
</evidence>
<name>A0A9D3LRN3_ANGAN</name>
<reference evidence="13" key="1">
    <citation type="submission" date="2021-01" db="EMBL/GenBank/DDBJ databases">
        <title>A chromosome-scale assembly of European eel, Anguilla anguilla.</title>
        <authorList>
            <person name="Henkel C."/>
            <person name="Jong-Raadsen S.A."/>
            <person name="Dufour S."/>
            <person name="Weltzien F.-A."/>
            <person name="Palstra A.P."/>
            <person name="Pelster B."/>
            <person name="Spaink H.P."/>
            <person name="Van Den Thillart G.E."/>
            <person name="Jansen H."/>
            <person name="Zahm M."/>
            <person name="Klopp C."/>
            <person name="Cedric C."/>
            <person name="Louis A."/>
            <person name="Berthelot C."/>
            <person name="Parey E."/>
            <person name="Roest Crollius H."/>
            <person name="Montfort J."/>
            <person name="Robinson-Rechavi M."/>
            <person name="Bucao C."/>
            <person name="Bouchez O."/>
            <person name="Gislard M."/>
            <person name="Lluch J."/>
            <person name="Milhes M."/>
            <person name="Lampietro C."/>
            <person name="Lopez Roques C."/>
            <person name="Donnadieu C."/>
            <person name="Braasch I."/>
            <person name="Desvignes T."/>
            <person name="Postlethwait J."/>
            <person name="Bobe J."/>
            <person name="Guiguen Y."/>
            <person name="Dirks R."/>
        </authorList>
    </citation>
    <scope>NUCLEOTIDE SEQUENCE</scope>
    <source>
        <strain evidence="13">Tag_6206</strain>
        <tissue evidence="13">Liver</tissue>
    </source>
</reference>
<dbReference type="PANTHER" id="PTHR14002">
    <property type="entry name" value="ENDOGLIN/TGF-BETA RECEPTOR TYPE III"/>
    <property type="match status" value="1"/>
</dbReference>